<dbReference type="Proteomes" id="UP000178585">
    <property type="component" value="Unassembled WGS sequence"/>
</dbReference>
<evidence type="ECO:0000256" key="1">
    <source>
        <dbReference type="SAM" id="Phobius"/>
    </source>
</evidence>
<proteinExistence type="predicted"/>
<feature type="transmembrane region" description="Helical" evidence="1">
    <location>
        <begin position="7"/>
        <end position="34"/>
    </location>
</feature>
<dbReference type="STRING" id="1797245.A2949_01480"/>
<sequence>MATIDRLIILIGSASFTVRFAIFILLSAVVVVLFSFLCDLGYGFSFLTWTTSKAYLGLLLIVTLIGGLFGAINFPKVSRP</sequence>
<gene>
    <name evidence="2" type="ORF">A2949_01480</name>
</gene>
<reference evidence="2 3" key="1">
    <citation type="journal article" date="2016" name="Nat. Commun.">
        <title>Thousands of microbial genomes shed light on interconnected biogeochemical processes in an aquifer system.</title>
        <authorList>
            <person name="Anantharaman K."/>
            <person name="Brown C.T."/>
            <person name="Hug L.A."/>
            <person name="Sharon I."/>
            <person name="Castelle C.J."/>
            <person name="Probst A.J."/>
            <person name="Thomas B.C."/>
            <person name="Singh A."/>
            <person name="Wilkins M.J."/>
            <person name="Karaoz U."/>
            <person name="Brodie E.L."/>
            <person name="Williams K.H."/>
            <person name="Hubbard S.S."/>
            <person name="Banfield J.F."/>
        </authorList>
    </citation>
    <scope>NUCLEOTIDE SEQUENCE [LARGE SCALE GENOMIC DNA]</scope>
</reference>
<keyword evidence="1" id="KW-1133">Transmembrane helix</keyword>
<evidence type="ECO:0000313" key="2">
    <source>
        <dbReference type="EMBL" id="OGC86579.1"/>
    </source>
</evidence>
<keyword evidence="1" id="KW-0472">Membrane</keyword>
<evidence type="ECO:0000313" key="3">
    <source>
        <dbReference type="Proteomes" id="UP000178585"/>
    </source>
</evidence>
<feature type="transmembrane region" description="Helical" evidence="1">
    <location>
        <begin position="54"/>
        <end position="74"/>
    </location>
</feature>
<protein>
    <submittedName>
        <fullName evidence="2">Uncharacterized protein</fullName>
    </submittedName>
</protein>
<comment type="caution">
    <text evidence="2">The sequence shown here is derived from an EMBL/GenBank/DDBJ whole genome shotgun (WGS) entry which is preliminary data.</text>
</comment>
<name>A0A1F4XY30_9BACT</name>
<dbReference type="AlphaFoldDB" id="A0A1F4XY30"/>
<organism evidence="2 3">
    <name type="scientific">Candidatus Adlerbacteria bacterium RIFCSPLOWO2_01_FULL_54_21b</name>
    <dbReference type="NCBI Taxonomy" id="1797245"/>
    <lineage>
        <taxon>Bacteria</taxon>
        <taxon>Candidatus Adleribacteriota</taxon>
    </lineage>
</organism>
<dbReference type="EMBL" id="MEWZ01000019">
    <property type="protein sequence ID" value="OGC86579.1"/>
    <property type="molecule type" value="Genomic_DNA"/>
</dbReference>
<keyword evidence="1" id="KW-0812">Transmembrane</keyword>
<accession>A0A1F4XY30</accession>